<gene>
    <name evidence="2" type="ORF">LPW39_21075</name>
</gene>
<comment type="caution">
    <text evidence="2">The sequence shown here is derived from an EMBL/GenBank/DDBJ whole genome shotgun (WGS) entry which is preliminary data.</text>
</comment>
<dbReference type="Gene3D" id="3.30.700.10">
    <property type="entry name" value="Glycoprotein, Type 4 Pilin"/>
    <property type="match status" value="1"/>
</dbReference>
<dbReference type="InterPro" id="IPR045584">
    <property type="entry name" value="Pilin-like"/>
</dbReference>
<name>A0AAW4Y1D3_9BURK</name>
<accession>A0AAW4Y1D3</accession>
<organism evidence="2 3">
    <name type="scientific">Comamonas koreensis</name>
    <dbReference type="NCBI Taxonomy" id="160825"/>
    <lineage>
        <taxon>Bacteria</taxon>
        <taxon>Pseudomonadati</taxon>
        <taxon>Pseudomonadota</taxon>
        <taxon>Betaproteobacteria</taxon>
        <taxon>Burkholderiales</taxon>
        <taxon>Comamonadaceae</taxon>
        <taxon>Comamonas</taxon>
    </lineage>
</organism>
<keyword evidence="3" id="KW-1185">Reference proteome</keyword>
<proteinExistence type="inferred from homology"/>
<dbReference type="Pfam" id="PF00114">
    <property type="entry name" value="Pilin"/>
    <property type="match status" value="1"/>
</dbReference>
<reference evidence="2 3" key="1">
    <citation type="submission" date="2021-11" db="EMBL/GenBank/DDBJ databases">
        <title>Genome sequence.</title>
        <authorList>
            <person name="Sun Q."/>
        </authorList>
    </citation>
    <scope>NUCLEOTIDE SEQUENCE [LARGE SCALE GENOMIC DNA]</scope>
    <source>
        <strain evidence="2 3">KCTC 12005</strain>
    </source>
</reference>
<evidence type="ECO:0000313" key="3">
    <source>
        <dbReference type="Proteomes" id="UP001199260"/>
    </source>
</evidence>
<dbReference type="GO" id="GO:0009289">
    <property type="term" value="C:pilus"/>
    <property type="evidence" value="ECO:0007669"/>
    <property type="project" value="InterPro"/>
</dbReference>
<dbReference type="EMBL" id="JAJNCT010000030">
    <property type="protein sequence ID" value="MCD2167617.1"/>
    <property type="molecule type" value="Genomic_DNA"/>
</dbReference>
<dbReference type="InterPro" id="IPR001082">
    <property type="entry name" value="Pilin"/>
</dbReference>
<dbReference type="Proteomes" id="UP001199260">
    <property type="component" value="Unassembled WGS sequence"/>
</dbReference>
<sequence>MICKTTVHEAALSGLPNTPAANGFGCGEAESSSSQVSRYVAKVETTAEGKIRIFARNILASEVDGHYLQLEPYSDAEGLIPMTNTDYTLGSQIAIRSWHCKTDMNFKFVPAACRKKP</sequence>
<dbReference type="AlphaFoldDB" id="A0AAW4Y1D3"/>
<evidence type="ECO:0000313" key="2">
    <source>
        <dbReference type="EMBL" id="MCD2167617.1"/>
    </source>
</evidence>
<dbReference type="SUPFAM" id="SSF54523">
    <property type="entry name" value="Pili subunits"/>
    <property type="match status" value="1"/>
</dbReference>
<evidence type="ECO:0000256" key="1">
    <source>
        <dbReference type="ARBA" id="ARBA00005233"/>
    </source>
</evidence>
<comment type="similarity">
    <text evidence="1">Belongs to the N-Me-Phe pilin family.</text>
</comment>
<protein>
    <submittedName>
        <fullName evidence="2">Pilin</fullName>
    </submittedName>
</protein>
<dbReference type="GO" id="GO:0007155">
    <property type="term" value="P:cell adhesion"/>
    <property type="evidence" value="ECO:0007669"/>
    <property type="project" value="InterPro"/>
</dbReference>